<dbReference type="EMBL" id="FLRE01000188">
    <property type="protein sequence ID" value="SBT47553.1"/>
    <property type="molecule type" value="Genomic_DNA"/>
</dbReference>
<reference evidence="3" key="3">
    <citation type="submission" date="2016-05" db="EMBL/GenBank/DDBJ databases">
        <authorList>
            <person name="Naeem Raeece"/>
        </authorList>
    </citation>
    <scope>NUCLEOTIDE SEQUENCE [LARGE SCALE GENOMIC DNA]</scope>
</reference>
<evidence type="ECO:0000313" key="2">
    <source>
        <dbReference type="EMBL" id="SBT47553.1"/>
    </source>
</evidence>
<dbReference type="EMBL" id="FLRD01000142">
    <property type="protein sequence ID" value="SBT46948.1"/>
    <property type="molecule type" value="Genomic_DNA"/>
</dbReference>
<sequence>MLTLISVCSYLFYTHKDSILSFVGLNNKEEENRDQQNAENTPNSKRKVKIKKSLNGEITSLSDSDMCRKKFILRTYSDADFHIKLHSKKKGIIESRINTMSQ</sequence>
<protein>
    <submittedName>
        <fullName evidence="1">Uncharacterized protein</fullName>
    </submittedName>
</protein>
<dbReference type="Proteomes" id="UP000078550">
    <property type="component" value="Unassembled WGS sequence"/>
</dbReference>
<gene>
    <name evidence="1" type="ORF">POVWA1_054870</name>
    <name evidence="2" type="ORF">POVWA2_054210</name>
</gene>
<keyword evidence="4" id="KW-1185">Reference proteome</keyword>
<dbReference type="Proteomes" id="UP000078555">
    <property type="component" value="Unassembled WGS sequence"/>
</dbReference>
<reference evidence="4" key="1">
    <citation type="submission" date="2016-05" db="EMBL/GenBank/DDBJ databases">
        <authorList>
            <person name="Naeem R."/>
        </authorList>
    </citation>
    <scope>NUCLEOTIDE SEQUENCE [LARGE SCALE GENOMIC DNA]</scope>
</reference>
<organism evidence="1 4">
    <name type="scientific">Plasmodium ovale wallikeri</name>
    <dbReference type="NCBI Taxonomy" id="864142"/>
    <lineage>
        <taxon>Eukaryota</taxon>
        <taxon>Sar</taxon>
        <taxon>Alveolata</taxon>
        <taxon>Apicomplexa</taxon>
        <taxon>Aconoidasida</taxon>
        <taxon>Haemosporida</taxon>
        <taxon>Plasmodiidae</taxon>
        <taxon>Plasmodium</taxon>
        <taxon>Plasmodium (Plasmodium)</taxon>
    </lineage>
</organism>
<evidence type="ECO:0000313" key="3">
    <source>
        <dbReference type="Proteomes" id="UP000078550"/>
    </source>
</evidence>
<dbReference type="AlphaFoldDB" id="A0A1A8ZSZ2"/>
<evidence type="ECO:0000313" key="4">
    <source>
        <dbReference type="Proteomes" id="UP000078555"/>
    </source>
</evidence>
<evidence type="ECO:0000313" key="1">
    <source>
        <dbReference type="EMBL" id="SBT46948.1"/>
    </source>
</evidence>
<name>A0A1A8ZSZ2_PLAOA</name>
<proteinExistence type="predicted"/>
<reference evidence="1" key="2">
    <citation type="submission" date="2016-05" db="EMBL/GenBank/DDBJ databases">
        <authorList>
            <person name="Lavstsen T."/>
            <person name="Jespersen J.S."/>
        </authorList>
    </citation>
    <scope>NUCLEOTIDE SEQUENCE [LARGE SCALE GENOMIC DNA]</scope>
</reference>
<accession>A0A1A8ZSZ2</accession>